<dbReference type="Proteomes" id="UP001152531">
    <property type="component" value="Unassembled WGS sequence"/>
</dbReference>
<evidence type="ECO:0000313" key="2">
    <source>
        <dbReference type="Proteomes" id="UP001152531"/>
    </source>
</evidence>
<keyword evidence="1" id="KW-0689">Ribosomal protein</keyword>
<dbReference type="EMBL" id="CALSDN010000009">
    <property type="protein sequence ID" value="CAH6722422.1"/>
    <property type="molecule type" value="Genomic_DNA"/>
</dbReference>
<name>A0ACA9YCV0_9ASCO</name>
<organism evidence="1 2">
    <name type="scientific">[Candida] jaroonii</name>
    <dbReference type="NCBI Taxonomy" id="467808"/>
    <lineage>
        <taxon>Eukaryota</taxon>
        <taxon>Fungi</taxon>
        <taxon>Dikarya</taxon>
        <taxon>Ascomycota</taxon>
        <taxon>Saccharomycotina</taxon>
        <taxon>Pichiomycetes</taxon>
        <taxon>Debaryomycetaceae</taxon>
        <taxon>Yamadazyma</taxon>
    </lineage>
</organism>
<reference evidence="1" key="1">
    <citation type="submission" date="2022-06" db="EMBL/GenBank/DDBJ databases">
        <authorList>
            <person name="Legras J.-L."/>
            <person name="Devillers H."/>
            <person name="Grondin C."/>
        </authorList>
    </citation>
    <scope>NUCLEOTIDE SEQUENCE</scope>
    <source>
        <strain evidence="1">CLIB 1444</strain>
    </source>
</reference>
<evidence type="ECO:0000313" key="1">
    <source>
        <dbReference type="EMBL" id="CAH6722422.1"/>
    </source>
</evidence>
<sequence length="87" mass="9642">MENDKGQLVELYVPRKCSATNRIIKAKDHASVQINIANVDSEGKAVQGDVTTYALCGYIRARGEADDSLNRLAQQDGLLKNVWSYSR</sequence>
<protein>
    <submittedName>
        <fullName evidence="1">40S ribosomal protein S21-A</fullName>
    </submittedName>
</protein>
<comment type="caution">
    <text evidence="1">The sequence shown here is derived from an EMBL/GenBank/DDBJ whole genome shotgun (WGS) entry which is preliminary data.</text>
</comment>
<accession>A0ACA9YCV0</accession>
<keyword evidence="2" id="KW-1185">Reference proteome</keyword>
<gene>
    <name evidence="1" type="primary">RPS21A</name>
    <name evidence="1" type="ORF">CLIB1444_09S03224</name>
</gene>
<proteinExistence type="predicted"/>
<keyword evidence="1" id="KW-0687">Ribonucleoprotein</keyword>